<dbReference type="Proteomes" id="UP001234178">
    <property type="component" value="Unassembled WGS sequence"/>
</dbReference>
<gene>
    <name evidence="1" type="ORF">OUZ56_017524</name>
</gene>
<accession>A0ABR0AT10</accession>
<reference evidence="1 2" key="1">
    <citation type="journal article" date="2023" name="Nucleic Acids Res.">
        <title>The hologenome of Daphnia magna reveals possible DNA methylation and microbiome-mediated evolution of the host genome.</title>
        <authorList>
            <person name="Chaturvedi A."/>
            <person name="Li X."/>
            <person name="Dhandapani V."/>
            <person name="Marshall H."/>
            <person name="Kissane S."/>
            <person name="Cuenca-Cambronero M."/>
            <person name="Asole G."/>
            <person name="Calvet F."/>
            <person name="Ruiz-Romero M."/>
            <person name="Marangio P."/>
            <person name="Guigo R."/>
            <person name="Rago D."/>
            <person name="Mirbahai L."/>
            <person name="Eastwood N."/>
            <person name="Colbourne J.K."/>
            <person name="Zhou J."/>
            <person name="Mallon E."/>
            <person name="Orsini L."/>
        </authorList>
    </citation>
    <scope>NUCLEOTIDE SEQUENCE [LARGE SCALE GENOMIC DNA]</scope>
    <source>
        <strain evidence="1">LRV0_1</strain>
    </source>
</reference>
<comment type="caution">
    <text evidence="1">The sequence shown here is derived from an EMBL/GenBank/DDBJ whole genome shotgun (WGS) entry which is preliminary data.</text>
</comment>
<evidence type="ECO:0000313" key="1">
    <source>
        <dbReference type="EMBL" id="KAK4028244.1"/>
    </source>
</evidence>
<sequence length="59" mass="6650">MKNQDGIKLNASIKDITLQEFETSTMSFFVRAPDLIKKRKEKTAFNGSRDSDAGKDDDP</sequence>
<evidence type="ECO:0000313" key="2">
    <source>
        <dbReference type="Proteomes" id="UP001234178"/>
    </source>
</evidence>
<organism evidence="1 2">
    <name type="scientific">Daphnia magna</name>
    <dbReference type="NCBI Taxonomy" id="35525"/>
    <lineage>
        <taxon>Eukaryota</taxon>
        <taxon>Metazoa</taxon>
        <taxon>Ecdysozoa</taxon>
        <taxon>Arthropoda</taxon>
        <taxon>Crustacea</taxon>
        <taxon>Branchiopoda</taxon>
        <taxon>Diplostraca</taxon>
        <taxon>Cladocera</taxon>
        <taxon>Anomopoda</taxon>
        <taxon>Daphniidae</taxon>
        <taxon>Daphnia</taxon>
    </lineage>
</organism>
<protein>
    <submittedName>
        <fullName evidence="1">Uncharacterized protein</fullName>
    </submittedName>
</protein>
<name>A0ABR0AT10_9CRUS</name>
<dbReference type="EMBL" id="JAOYFB010000038">
    <property type="protein sequence ID" value="KAK4028244.1"/>
    <property type="molecule type" value="Genomic_DNA"/>
</dbReference>
<keyword evidence="2" id="KW-1185">Reference proteome</keyword>
<proteinExistence type="predicted"/>